<keyword evidence="2" id="KW-1185">Reference proteome</keyword>
<reference evidence="1 2" key="1">
    <citation type="journal article" date="2019" name="Int. J. Syst. Evol. Microbiol.">
        <title>The Global Catalogue of Microorganisms (GCM) 10K type strain sequencing project: providing services to taxonomists for standard genome sequencing and annotation.</title>
        <authorList>
            <consortium name="The Broad Institute Genomics Platform"/>
            <consortium name="The Broad Institute Genome Sequencing Center for Infectious Disease"/>
            <person name="Wu L."/>
            <person name="Ma J."/>
        </authorList>
    </citation>
    <scope>NUCLEOTIDE SEQUENCE [LARGE SCALE GENOMIC DNA]</scope>
    <source>
        <strain evidence="1 2">JCM 14969</strain>
    </source>
</reference>
<evidence type="ECO:0008006" key="3">
    <source>
        <dbReference type="Google" id="ProtNLM"/>
    </source>
</evidence>
<dbReference type="EMBL" id="BAAAOS010000020">
    <property type="protein sequence ID" value="GAA1579902.1"/>
    <property type="molecule type" value="Genomic_DNA"/>
</dbReference>
<accession>A0ABN2DP10</accession>
<proteinExistence type="predicted"/>
<gene>
    <name evidence="1" type="ORF">GCM10009789_37100</name>
</gene>
<dbReference type="SUPFAM" id="SSF50494">
    <property type="entry name" value="Trypsin-like serine proteases"/>
    <property type="match status" value="1"/>
</dbReference>
<organism evidence="1 2">
    <name type="scientific">Kribbella sancticallisti</name>
    <dbReference type="NCBI Taxonomy" id="460087"/>
    <lineage>
        <taxon>Bacteria</taxon>
        <taxon>Bacillati</taxon>
        <taxon>Actinomycetota</taxon>
        <taxon>Actinomycetes</taxon>
        <taxon>Propionibacteriales</taxon>
        <taxon>Kribbellaceae</taxon>
        <taxon>Kribbella</taxon>
    </lineage>
</organism>
<dbReference type="InterPro" id="IPR009003">
    <property type="entry name" value="Peptidase_S1_PA"/>
</dbReference>
<name>A0ABN2DP10_9ACTN</name>
<dbReference type="Proteomes" id="UP001500393">
    <property type="component" value="Unassembled WGS sequence"/>
</dbReference>
<comment type="caution">
    <text evidence="1">The sequence shown here is derived from an EMBL/GenBank/DDBJ whole genome shotgun (WGS) entry which is preliminary data.</text>
</comment>
<evidence type="ECO:0000313" key="1">
    <source>
        <dbReference type="EMBL" id="GAA1579902.1"/>
    </source>
</evidence>
<evidence type="ECO:0000313" key="2">
    <source>
        <dbReference type="Proteomes" id="UP001500393"/>
    </source>
</evidence>
<protein>
    <recommendedName>
        <fullName evidence="3">Trypsin</fullName>
    </recommendedName>
</protein>
<sequence>MANGCPPTYARCGDSAPFFGGSLISLRTVGTVCATGVSLAAGTYNYMSTDWHCSPYGTGTWVARDSGNVIGTVNVAAGHVQAARDFMIIGTPSNTGKIWFGDWKTQTSIRVGSVVRPGLGDPVTCSCGVSGSGHYQYIGIVDVEWNIRGRVIGKGFYAEQYDDRDDPDYPATGWVQPGDSGSPLVSGGSSYDVLQGFLSAGGVGSGPICAPGRHPGFDGDPDDGCYTEYYAMYPDVAIGSIGGLKVKTS</sequence>